<evidence type="ECO:0000313" key="3">
    <source>
        <dbReference type="Proteomes" id="UP001275932"/>
    </source>
</evidence>
<evidence type="ECO:0000259" key="1">
    <source>
        <dbReference type="Pfam" id="PF03372"/>
    </source>
</evidence>
<name>A0ABU4WH89_9BACT</name>
<dbReference type="EMBL" id="JALBUT010000005">
    <property type="protein sequence ID" value="MDX8415584.1"/>
    <property type="molecule type" value="Genomic_DNA"/>
</dbReference>
<dbReference type="InterPro" id="IPR036691">
    <property type="entry name" value="Endo/exonu/phosph_ase_sf"/>
</dbReference>
<dbReference type="Proteomes" id="UP001275932">
    <property type="component" value="Unassembled WGS sequence"/>
</dbReference>
<keyword evidence="3" id="KW-1185">Reference proteome</keyword>
<reference evidence="2 3" key="1">
    <citation type="submission" date="2022-03" db="EMBL/GenBank/DDBJ databases">
        <title>Novel taxa within the pig intestine.</title>
        <authorList>
            <person name="Wylensek D."/>
            <person name="Bishof K."/>
            <person name="Afrizal A."/>
            <person name="Clavel T."/>
        </authorList>
    </citation>
    <scope>NUCLEOTIDE SEQUENCE [LARGE SCALE GENOMIC DNA]</scope>
    <source>
        <strain evidence="2 3">CLA-KB-P66</strain>
    </source>
</reference>
<evidence type="ECO:0000313" key="2">
    <source>
        <dbReference type="EMBL" id="MDX8415584.1"/>
    </source>
</evidence>
<dbReference type="SUPFAM" id="SSF56219">
    <property type="entry name" value="DNase I-like"/>
    <property type="match status" value="1"/>
</dbReference>
<comment type="caution">
    <text evidence="2">The sequence shown here is derived from an EMBL/GenBank/DDBJ whole genome shotgun (WGS) entry which is preliminary data.</text>
</comment>
<dbReference type="Gene3D" id="3.60.10.10">
    <property type="entry name" value="Endonuclease/exonuclease/phosphatase"/>
    <property type="match status" value="1"/>
</dbReference>
<proteinExistence type="predicted"/>
<dbReference type="GO" id="GO:0004519">
    <property type="term" value="F:endonuclease activity"/>
    <property type="evidence" value="ECO:0007669"/>
    <property type="project" value="UniProtKB-KW"/>
</dbReference>
<feature type="domain" description="Endonuclease/exonuclease/phosphatase" evidence="1">
    <location>
        <begin position="69"/>
        <end position="316"/>
    </location>
</feature>
<keyword evidence="2" id="KW-0378">Hydrolase</keyword>
<keyword evidence="2" id="KW-0540">Nuclease</keyword>
<keyword evidence="2" id="KW-0255">Endonuclease</keyword>
<dbReference type="Pfam" id="PF03372">
    <property type="entry name" value="Exo_endo_phos"/>
    <property type="match status" value="1"/>
</dbReference>
<sequence length="328" mass="37588">MRRRKKPSKNIWIKLVWLLAVLLAALFYQVSPQDILSGNFGKNRHIVQTSAQLEPSKIREEGKIRVCIWNVHCYLDTYRMKNGRRIKSPKPEDEKEEILKIIKDINPDVLGIEEIGGEPYAKEFAKRLSQSGMNYPYFAVSEESSEYPQCAIFSKIPFQKTNILAVKNFDYFGESARSPRGMLVADFKTCGKDWRFGSIHLKSKFGAKARDRENNLFRQKEAELIAKDMSRFLRKGGLAIIGGDFNEEPKDGAIAILKKAGLEPLKQENSNGLPFSYHWAKENAYRQFDFFMISKPMKKYAEKAEVLPIVKSASDHAAVFTDLDFSKN</sequence>
<dbReference type="RefSeq" id="WP_370397031.1">
    <property type="nucleotide sequence ID" value="NZ_JALBUT010000005.1"/>
</dbReference>
<gene>
    <name evidence="2" type="ORF">MOX91_05240</name>
</gene>
<dbReference type="InterPro" id="IPR005135">
    <property type="entry name" value="Endo/exonuclease/phosphatase"/>
</dbReference>
<organism evidence="2 3">
    <name type="scientific">Intestinicryptomonas porci</name>
    <dbReference type="NCBI Taxonomy" id="2926320"/>
    <lineage>
        <taxon>Bacteria</taxon>
        <taxon>Pseudomonadati</taxon>
        <taxon>Verrucomicrobiota</taxon>
        <taxon>Opitutia</taxon>
        <taxon>Opitutales</taxon>
        <taxon>Intestinicryptomonaceae</taxon>
        <taxon>Intestinicryptomonas</taxon>
    </lineage>
</organism>
<accession>A0ABU4WH89</accession>
<protein>
    <submittedName>
        <fullName evidence="2">Endonuclease/exonuclease/phosphatase family protein</fullName>
    </submittedName>
</protein>